<feature type="compositionally biased region" description="Basic and acidic residues" evidence="1">
    <location>
        <begin position="221"/>
        <end position="232"/>
    </location>
</feature>
<feature type="region of interest" description="Disordered" evidence="1">
    <location>
        <begin position="1207"/>
        <end position="1236"/>
    </location>
</feature>
<dbReference type="PROSITE" id="PS50896">
    <property type="entry name" value="LISH"/>
    <property type="match status" value="1"/>
</dbReference>
<dbReference type="InterPro" id="IPR011049">
    <property type="entry name" value="Serralysin-like_metalloprot_C"/>
</dbReference>
<feature type="region of interest" description="Disordered" evidence="1">
    <location>
        <begin position="1039"/>
        <end position="1063"/>
    </location>
</feature>
<name>A0AA36BUF6_OCTVU</name>
<dbReference type="CDD" id="cd12820">
    <property type="entry name" value="LbR_YadA-like"/>
    <property type="match status" value="1"/>
</dbReference>
<feature type="compositionally biased region" description="Low complexity" evidence="1">
    <location>
        <begin position="342"/>
        <end position="411"/>
    </location>
</feature>
<evidence type="ECO:0000256" key="1">
    <source>
        <dbReference type="SAM" id="MobiDB-lite"/>
    </source>
</evidence>
<feature type="region of interest" description="Disordered" evidence="1">
    <location>
        <begin position="797"/>
        <end position="893"/>
    </location>
</feature>
<feature type="compositionally biased region" description="Low complexity" evidence="1">
    <location>
        <begin position="459"/>
        <end position="499"/>
    </location>
</feature>
<organism evidence="2 3">
    <name type="scientific">Octopus vulgaris</name>
    <name type="common">Common octopus</name>
    <dbReference type="NCBI Taxonomy" id="6645"/>
    <lineage>
        <taxon>Eukaryota</taxon>
        <taxon>Metazoa</taxon>
        <taxon>Spiralia</taxon>
        <taxon>Lophotrochozoa</taxon>
        <taxon>Mollusca</taxon>
        <taxon>Cephalopoda</taxon>
        <taxon>Coleoidea</taxon>
        <taxon>Octopodiformes</taxon>
        <taxon>Octopoda</taxon>
        <taxon>Incirrata</taxon>
        <taxon>Octopodidae</taxon>
        <taxon>Octopus</taxon>
    </lineage>
</organism>
<feature type="compositionally biased region" description="Acidic residues" evidence="1">
    <location>
        <begin position="205"/>
        <end position="220"/>
    </location>
</feature>
<evidence type="ECO:0000313" key="2">
    <source>
        <dbReference type="EMBL" id="CAI9740007.1"/>
    </source>
</evidence>
<feature type="compositionally biased region" description="Basic and acidic residues" evidence="1">
    <location>
        <begin position="1733"/>
        <end position="1744"/>
    </location>
</feature>
<feature type="compositionally biased region" description="Basic and acidic residues" evidence="1">
    <location>
        <begin position="583"/>
        <end position="602"/>
    </location>
</feature>
<proteinExistence type="predicted"/>
<feature type="compositionally biased region" description="Basic and acidic residues" evidence="1">
    <location>
        <begin position="1680"/>
        <end position="1691"/>
    </location>
</feature>
<evidence type="ECO:0000313" key="3">
    <source>
        <dbReference type="Proteomes" id="UP001162480"/>
    </source>
</evidence>
<dbReference type="SUPFAM" id="SSF101967">
    <property type="entry name" value="Adhesin YadA, collagen-binding domain"/>
    <property type="match status" value="1"/>
</dbReference>
<feature type="compositionally biased region" description="Polar residues" evidence="1">
    <location>
        <begin position="1226"/>
        <end position="1236"/>
    </location>
</feature>
<feature type="compositionally biased region" description="Pro residues" evidence="1">
    <location>
        <begin position="315"/>
        <end position="341"/>
    </location>
</feature>
<feature type="compositionally biased region" description="Low complexity" evidence="1">
    <location>
        <begin position="1039"/>
        <end position="1048"/>
    </location>
</feature>
<sequence length="1792" mass="192003">MNNKPYFLPSEVARLVLGYLTDLGLAQTTKVFLKECKDLSEYNELKKRGYAYPTDIMGLNLVNMLDNFGFMKTQALERYNSCSSVDSLWRDIEALLDKLKYRTFQNLSSNTVATISKFRTQRKVQKGDTLTVIPEKIGDELLSTTHSSSNDLAKKLKQNSVTFKKSDNHENQTTTKNHQQEESPENLDCDIITLNSPPQPPPPPNEEEITEAEERNDEDVLPEKRKVPESSKDNNQATRSKKSGSSTAKGSDILQNAITISGMLASDPTSGNVKEPSKDKQHSAPKKPASVELVADKRTLKDGSFANSSPLSSSSPPPPPPPPSPSPPPSSPLSSPPPPSQPSSSSSLPSCSLSTLPLSMSPLPSSSSSTTTAALTSTTTITTATTTVPLTELTTTTTTTTTTTSADTFLSENPSRDPSLLSNTQSPDQTKQSSAESVSVLETGPSVDVAPSPSPPVSPSTTTTTTPADTTTTTTTTAASTTTTTTTTSSASSSSSNLPMNSLSLFTPSFTTSPCLITSVTQPNFYSMAGLAFTPTKTSPNIYRTPVKSSSQKAPQHLYETLNTPVRDRDAPFFDSLTPSKQLDSDYAKSKRKRCPPEKRPLDIFTAGPSQLRADSSNSQDGSYNKDSIPTFVEKVISETSLAKALAANINKKLYGDSKLDLASKNGEPKQVEEKLPADCDKLMADILLTDFHMTKDDIEEVINQTSNDGIPVLDDLIKLFSSVSDEGISDDNSYQGIELEETNSYSSNLHKDTGQRSKMSSLENANAIHTSSSNEENRINRKAPRTFLQIVDKLCPDESSSHSQDNSLDQNSIEEKQQDDEVPSSCNISSPTDNQPDVQTVESSSKIGEILPSETESEHLPAIQNKSKDSKTCKNFTSMEGREGNSIQSPVLDNQVSSPQMSTAKEVSSAAVGVSSAAVGVSSTAAGVSSTAAGVSSTAVGVSSTAVGVSSTAVGVSSTAAGVSSAAVGVSSTTTTLSTDTVIQPTDDVRDFCEHLLTNTSASPSSSCVQQTSSSNSSKGLKCPVKTTAVARLTYTSASTSTAEGTTPVASKSNSLKASDAPQPVPVAQITNSNLRVLSHTKDTSGNNVPFTLSLPFQPVQCLTSTVVPSTNHSFVLLTPSKIRPPSADSNCEQPVPKGGNEIINTPSVAPAPNSFPSNVHVVRLQPNNTLQPSSLNAFSLKNVPSSGAPNYSNVNVAVTTAVVPSQNSQSFKTRQHQKEESRQPTDASSATQKKLQPIAMMKPAASLMPSKVVTLSLPIVSEETIVSHQKEDKNIVLVRSSDDSLTIEMKPNSNNIILKMKNQQTNKISSFLMDAKNVRLQLSNFIGTPLLTDYILNCMSKIESASIHNCDKEPLPKRPKPLTLASASNSNPKFSELRTCGISSTAGHSFDSVDGSKIVSKVGLDATVHNNKNSVRDEERESTSVDGNKSTFITLGQGNCKMTSHIYPSQGLINNAKTKYLSKTILTGSRIGQFTNTSGQMSGLVGQPLRKTFRGTQPKTVLGGDVPTSEPTDKTVKQRTNAANVDVNPETGDHFIEEDEQVAIDILSTLRYNCSKPYESSLVASSLSANSADMNITQQQQQQHQTSNIRTKTTITTSSKCASPPLNLSDTVGYVHPPVRFTSPLHPFALLPTSPLTTPNKQTFATTTTTTTTTSITTATVTTTTATTITTPTTSSSTDKHILSHRDAQRQSVKKSVRKKNNNNKNNENVKKKKGIKRKLYVDDDDDDDKEKEKEKNRKEGVESEISLNKLDKSEIDHFLDHLHADSLDSVPPKSISSAAASDDDNDALK</sequence>
<feature type="region of interest" description="Disordered" evidence="1">
    <location>
        <begin position="1768"/>
        <end position="1792"/>
    </location>
</feature>
<feature type="compositionally biased region" description="Basic and acidic residues" evidence="1">
    <location>
        <begin position="1416"/>
        <end position="1425"/>
    </location>
</feature>
<feature type="region of interest" description="Disordered" evidence="1">
    <location>
        <begin position="1002"/>
        <end position="1022"/>
    </location>
</feature>
<feature type="compositionally biased region" description="Polar residues" evidence="1">
    <location>
        <begin position="1049"/>
        <end position="1058"/>
    </location>
</feature>
<gene>
    <name evidence="2" type="ORF">OCTVUL_1B024011</name>
</gene>
<dbReference type="Proteomes" id="UP001162480">
    <property type="component" value="Chromosome 24"/>
</dbReference>
<feature type="region of interest" description="Disordered" evidence="1">
    <location>
        <begin position="1671"/>
        <end position="1752"/>
    </location>
</feature>
<feature type="compositionally biased region" description="Polar residues" evidence="1">
    <location>
        <begin position="613"/>
        <end position="626"/>
    </location>
</feature>
<accession>A0AA36BUF6</accession>
<dbReference type="InterPro" id="IPR006594">
    <property type="entry name" value="LisH"/>
</dbReference>
<feature type="compositionally biased region" description="Polar residues" evidence="1">
    <location>
        <begin position="420"/>
        <end position="437"/>
    </location>
</feature>
<feature type="region of interest" description="Disordered" evidence="1">
    <location>
        <begin position="158"/>
        <end position="499"/>
    </location>
</feature>
<dbReference type="Gene3D" id="2.150.10.10">
    <property type="entry name" value="Serralysin-like metalloprotease, C-terminal"/>
    <property type="match status" value="1"/>
</dbReference>
<feature type="compositionally biased region" description="Polar residues" evidence="1">
    <location>
        <begin position="802"/>
        <end position="812"/>
    </location>
</feature>
<feature type="region of interest" description="Disordered" evidence="1">
    <location>
        <begin position="742"/>
        <end position="762"/>
    </location>
</feature>
<feature type="compositionally biased region" description="Low complexity" evidence="1">
    <location>
        <begin position="1582"/>
        <end position="1602"/>
    </location>
</feature>
<feature type="region of interest" description="Disordered" evidence="1">
    <location>
        <begin position="570"/>
        <end position="626"/>
    </location>
</feature>
<feature type="region of interest" description="Disordered" evidence="1">
    <location>
        <begin position="1412"/>
        <end position="1432"/>
    </location>
</feature>
<protein>
    <submittedName>
        <fullName evidence="2">Wall DAN4 isoform X1</fullName>
    </submittedName>
</protein>
<feature type="region of interest" description="Disordered" evidence="1">
    <location>
        <begin position="1582"/>
        <end position="1603"/>
    </location>
</feature>
<reference evidence="2" key="1">
    <citation type="submission" date="2023-08" db="EMBL/GenBank/DDBJ databases">
        <authorList>
            <person name="Alioto T."/>
            <person name="Alioto T."/>
            <person name="Gomez Garrido J."/>
        </authorList>
    </citation>
    <scope>NUCLEOTIDE SEQUENCE</scope>
</reference>
<feature type="compositionally biased region" description="Low complexity" evidence="1">
    <location>
        <begin position="1002"/>
        <end position="1019"/>
    </location>
</feature>
<feature type="compositionally biased region" description="Polar residues" evidence="1">
    <location>
        <begin position="825"/>
        <end position="847"/>
    </location>
</feature>
<dbReference type="EMBL" id="OX597837">
    <property type="protein sequence ID" value="CAI9740007.1"/>
    <property type="molecule type" value="Genomic_DNA"/>
</dbReference>
<feature type="compositionally biased region" description="Basic residues" evidence="1">
    <location>
        <begin position="1694"/>
        <end position="1704"/>
    </location>
</feature>
<keyword evidence="3" id="KW-1185">Reference proteome</keyword>